<evidence type="ECO:0000256" key="5">
    <source>
        <dbReference type="SAM" id="Phobius"/>
    </source>
</evidence>
<dbReference type="CDD" id="cd17393">
    <property type="entry name" value="MFS_MosC_like"/>
    <property type="match status" value="1"/>
</dbReference>
<feature type="transmembrane region" description="Helical" evidence="5">
    <location>
        <begin position="334"/>
        <end position="355"/>
    </location>
</feature>
<dbReference type="PROSITE" id="PS50850">
    <property type="entry name" value="MFS"/>
    <property type="match status" value="1"/>
</dbReference>
<protein>
    <submittedName>
        <fullName evidence="7">Predicted arabinose efflux permease, MFS family</fullName>
    </submittedName>
</protein>
<feature type="transmembrane region" description="Helical" evidence="5">
    <location>
        <begin position="171"/>
        <end position="190"/>
    </location>
</feature>
<dbReference type="InterPro" id="IPR036259">
    <property type="entry name" value="MFS_trans_sf"/>
</dbReference>
<dbReference type="Pfam" id="PF07690">
    <property type="entry name" value="MFS_1"/>
    <property type="match status" value="1"/>
</dbReference>
<evidence type="ECO:0000256" key="1">
    <source>
        <dbReference type="ARBA" id="ARBA00004141"/>
    </source>
</evidence>
<organism evidence="7 8">
    <name type="scientific">Bauldia litoralis</name>
    <dbReference type="NCBI Taxonomy" id="665467"/>
    <lineage>
        <taxon>Bacteria</taxon>
        <taxon>Pseudomonadati</taxon>
        <taxon>Pseudomonadota</taxon>
        <taxon>Alphaproteobacteria</taxon>
        <taxon>Hyphomicrobiales</taxon>
        <taxon>Kaistiaceae</taxon>
        <taxon>Bauldia</taxon>
    </lineage>
</organism>
<keyword evidence="8" id="KW-1185">Reference proteome</keyword>
<feature type="transmembrane region" description="Helical" evidence="5">
    <location>
        <begin position="211"/>
        <end position="230"/>
    </location>
</feature>
<feature type="transmembrane region" description="Helical" evidence="5">
    <location>
        <begin position="144"/>
        <end position="165"/>
    </location>
</feature>
<dbReference type="InterPro" id="IPR051788">
    <property type="entry name" value="MFS_Transporter"/>
</dbReference>
<feature type="transmembrane region" description="Helical" evidence="5">
    <location>
        <begin position="279"/>
        <end position="299"/>
    </location>
</feature>
<keyword evidence="2 5" id="KW-0812">Transmembrane</keyword>
<evidence type="ECO:0000313" key="7">
    <source>
        <dbReference type="EMBL" id="SDB47877.1"/>
    </source>
</evidence>
<evidence type="ECO:0000256" key="2">
    <source>
        <dbReference type="ARBA" id="ARBA00022692"/>
    </source>
</evidence>
<evidence type="ECO:0000313" key="8">
    <source>
        <dbReference type="Proteomes" id="UP000199071"/>
    </source>
</evidence>
<dbReference type="SUPFAM" id="SSF103473">
    <property type="entry name" value="MFS general substrate transporter"/>
    <property type="match status" value="1"/>
</dbReference>
<feature type="transmembrane region" description="Helical" evidence="5">
    <location>
        <begin position="81"/>
        <end position="97"/>
    </location>
</feature>
<feature type="domain" description="Major facilitator superfamily (MFS) profile" evidence="6">
    <location>
        <begin position="15"/>
        <end position="387"/>
    </location>
</feature>
<dbReference type="GO" id="GO:0022857">
    <property type="term" value="F:transmembrane transporter activity"/>
    <property type="evidence" value="ECO:0007669"/>
    <property type="project" value="InterPro"/>
</dbReference>
<keyword evidence="3 5" id="KW-1133">Transmembrane helix</keyword>
<dbReference type="STRING" id="665467.SAMN02982931_03686"/>
<evidence type="ECO:0000256" key="3">
    <source>
        <dbReference type="ARBA" id="ARBA00022989"/>
    </source>
</evidence>
<dbReference type="PANTHER" id="PTHR23514:SF13">
    <property type="entry name" value="INNER MEMBRANE PROTEIN YBJJ"/>
    <property type="match status" value="1"/>
</dbReference>
<reference evidence="7 8" key="1">
    <citation type="submission" date="2016-10" db="EMBL/GenBank/DDBJ databases">
        <authorList>
            <person name="de Groot N.N."/>
        </authorList>
    </citation>
    <scope>NUCLEOTIDE SEQUENCE [LARGE SCALE GENOMIC DNA]</scope>
    <source>
        <strain evidence="7 8">ATCC 35022</strain>
    </source>
</reference>
<keyword evidence="4 5" id="KW-0472">Membrane</keyword>
<dbReference type="Gene3D" id="1.20.1250.20">
    <property type="entry name" value="MFS general substrate transporter like domains"/>
    <property type="match status" value="2"/>
</dbReference>
<feature type="transmembrane region" description="Helical" evidence="5">
    <location>
        <begin position="250"/>
        <end position="267"/>
    </location>
</feature>
<dbReference type="InterPro" id="IPR011701">
    <property type="entry name" value="MFS"/>
</dbReference>
<dbReference type="InterPro" id="IPR020846">
    <property type="entry name" value="MFS_dom"/>
</dbReference>
<dbReference type="AlphaFoldDB" id="A0A1G6DRN7"/>
<dbReference type="Proteomes" id="UP000199071">
    <property type="component" value="Unassembled WGS sequence"/>
</dbReference>
<accession>A0A1G6DRN7</accession>
<dbReference type="OrthoDB" id="9810941at2"/>
<gene>
    <name evidence="7" type="ORF">SAMN02982931_03686</name>
</gene>
<name>A0A1G6DRN7_9HYPH</name>
<feature type="transmembrane region" description="Helical" evidence="5">
    <location>
        <begin position="53"/>
        <end position="74"/>
    </location>
</feature>
<dbReference type="RefSeq" id="WP_090878644.1">
    <property type="nucleotide sequence ID" value="NZ_FMXQ01000008.1"/>
</dbReference>
<proteinExistence type="predicted"/>
<feature type="transmembrane region" description="Helical" evidence="5">
    <location>
        <begin position="361"/>
        <end position="383"/>
    </location>
</feature>
<evidence type="ECO:0000256" key="4">
    <source>
        <dbReference type="ARBA" id="ARBA00023136"/>
    </source>
</evidence>
<dbReference type="EMBL" id="FMXQ01000008">
    <property type="protein sequence ID" value="SDB47877.1"/>
    <property type="molecule type" value="Genomic_DNA"/>
</dbReference>
<feature type="transmembrane region" description="Helical" evidence="5">
    <location>
        <begin position="305"/>
        <end position="322"/>
    </location>
</feature>
<feature type="transmembrane region" description="Helical" evidence="5">
    <location>
        <begin position="103"/>
        <end position="123"/>
    </location>
</feature>
<dbReference type="GO" id="GO:0016020">
    <property type="term" value="C:membrane"/>
    <property type="evidence" value="ECO:0007669"/>
    <property type="project" value="UniProtKB-SubCell"/>
</dbReference>
<comment type="subcellular location">
    <subcellularLocation>
        <location evidence="1">Membrane</location>
        <topology evidence="1">Multi-pass membrane protein</topology>
    </subcellularLocation>
</comment>
<evidence type="ECO:0000259" key="6">
    <source>
        <dbReference type="PROSITE" id="PS50850"/>
    </source>
</evidence>
<sequence>MPRDYPGEPFEVRRARYAASTVFLIFGSIVGFWFVHIPVVAGRLGLEPAVLGLALLCLGVGSLAFQPVAGLIVGRVGSKRATVVFAVAFLIAFPVVVNVPNVPLLFVALIATGMVGGALNVSVNTQASRIETARARPSMSVFHGFFSSGVLLASVAGGTMINHGWDDGSGVVAAGAILIPIALIAGRWLLADETAGPAGTKKGPRFTLPPPALLGLVLLAFLSNTIEFTVNDWSALFLTTEKGMSAGDAASGLGLFALAMAVSRFAGGKAVERLGARRVVVAGGLTAALGMVVVLSASWPLLSASGFLLIGIGAANLAPLFMSQASHMPGVEPAVGVAATATGLTAGFLLAPPIIGFIAQAFTLPLALGLTVVAGLFITAGALRRTWADVSAPSGA</sequence>
<feature type="transmembrane region" description="Helical" evidence="5">
    <location>
        <begin position="21"/>
        <end position="41"/>
    </location>
</feature>
<dbReference type="PANTHER" id="PTHR23514">
    <property type="entry name" value="BYPASS OF STOP CODON PROTEIN 6"/>
    <property type="match status" value="1"/>
</dbReference>